<dbReference type="InterPro" id="IPR010359">
    <property type="entry name" value="IrrE_HExxH"/>
</dbReference>
<comment type="caution">
    <text evidence="3">The sequence shown here is derived from an EMBL/GenBank/DDBJ whole genome shotgun (WGS) entry which is preliminary data.</text>
</comment>
<feature type="domain" description="HTH cro/C1-type" evidence="2">
    <location>
        <begin position="13"/>
        <end position="67"/>
    </location>
</feature>
<dbReference type="PANTHER" id="PTHR43236:SF2">
    <property type="entry name" value="BLL0069 PROTEIN"/>
    <property type="match status" value="1"/>
</dbReference>
<dbReference type="GO" id="GO:0003677">
    <property type="term" value="F:DNA binding"/>
    <property type="evidence" value="ECO:0007669"/>
    <property type="project" value="InterPro"/>
</dbReference>
<dbReference type="SMART" id="SM00530">
    <property type="entry name" value="HTH_XRE"/>
    <property type="match status" value="1"/>
</dbReference>
<dbReference type="InterPro" id="IPR052345">
    <property type="entry name" value="Rad_response_metalloprotease"/>
</dbReference>
<sequence length="398" mass="44592">MGSIPALVEPSVLKWARESIGLSSVAAARKLGLPDDRVHHWELGQSVPTISQLKKASTVYKRPLAVFFLAEPPKDFDTLRDFRRVEGSTEAEWTPELHAEYRRALSQRECLLELLELDEAKCPSDWQLNFLPERDEDLATVARQNILDRSPLSLPSSSASPYEHLNTWTSGMEESGVLVLTSTGGKIEKREMRAFSLYFKEAPVIMLNGADSPRGRIFSLMHEYAHLILHTGGLCDTITDLKSTSPNRRLEARCNAIAAAILMPAARVLSRPEVTRRINDQSSWDYEALSSAAAPFGVSAEALLRRLLTLGRVDRDFYTERRTEFLAVYEEEELRARSGGGNWYRNTARDLGKGYVRQVADAHRRRVIDSYTAASYLNVKTSQIDRLARTAAVGNGVL</sequence>
<dbReference type="Proteomes" id="UP000295345">
    <property type="component" value="Unassembled WGS sequence"/>
</dbReference>
<accession>A0A4R4TBP4</accession>
<dbReference type="Gene3D" id="1.10.10.2910">
    <property type="match status" value="1"/>
</dbReference>
<dbReference type="SUPFAM" id="SSF47413">
    <property type="entry name" value="lambda repressor-like DNA-binding domains"/>
    <property type="match status" value="1"/>
</dbReference>
<dbReference type="CDD" id="cd00093">
    <property type="entry name" value="HTH_XRE"/>
    <property type="match status" value="1"/>
</dbReference>
<proteinExistence type="inferred from homology"/>
<evidence type="ECO:0000313" key="3">
    <source>
        <dbReference type="EMBL" id="TDC74791.1"/>
    </source>
</evidence>
<dbReference type="OrthoDB" id="9794834at2"/>
<comment type="similarity">
    <text evidence="1">Belongs to the short-chain fatty acyl-CoA assimilation regulator (ScfR) family.</text>
</comment>
<dbReference type="EMBL" id="SMKI01000132">
    <property type="protein sequence ID" value="TDC74791.1"/>
    <property type="molecule type" value="Genomic_DNA"/>
</dbReference>
<dbReference type="Gene3D" id="1.10.260.40">
    <property type="entry name" value="lambda repressor-like DNA-binding domains"/>
    <property type="match status" value="1"/>
</dbReference>
<protein>
    <submittedName>
        <fullName evidence="3">ImmA/IrrE family metallo-endopeptidase</fullName>
    </submittedName>
</protein>
<dbReference type="PROSITE" id="PS50943">
    <property type="entry name" value="HTH_CROC1"/>
    <property type="match status" value="1"/>
</dbReference>
<keyword evidence="4" id="KW-1185">Reference proteome</keyword>
<organism evidence="3 4">
    <name type="scientific">Streptomyces hainanensis</name>
    <dbReference type="NCBI Taxonomy" id="402648"/>
    <lineage>
        <taxon>Bacteria</taxon>
        <taxon>Bacillati</taxon>
        <taxon>Actinomycetota</taxon>
        <taxon>Actinomycetes</taxon>
        <taxon>Kitasatosporales</taxon>
        <taxon>Streptomycetaceae</taxon>
        <taxon>Streptomyces</taxon>
    </lineage>
</organism>
<dbReference type="AlphaFoldDB" id="A0A4R4TBP4"/>
<gene>
    <name evidence="3" type="ORF">E1283_14470</name>
</gene>
<dbReference type="InterPro" id="IPR010982">
    <property type="entry name" value="Lambda_DNA-bd_dom_sf"/>
</dbReference>
<evidence type="ECO:0000259" key="2">
    <source>
        <dbReference type="PROSITE" id="PS50943"/>
    </source>
</evidence>
<evidence type="ECO:0000256" key="1">
    <source>
        <dbReference type="ARBA" id="ARBA00007227"/>
    </source>
</evidence>
<reference evidence="3 4" key="1">
    <citation type="submission" date="2019-03" db="EMBL/GenBank/DDBJ databases">
        <title>Draft genome sequences of novel Actinobacteria.</title>
        <authorList>
            <person name="Sahin N."/>
            <person name="Ay H."/>
            <person name="Saygin H."/>
        </authorList>
    </citation>
    <scope>NUCLEOTIDE SEQUENCE [LARGE SCALE GENOMIC DNA]</scope>
    <source>
        <strain evidence="3 4">DSM 41900</strain>
    </source>
</reference>
<dbReference type="InterPro" id="IPR001387">
    <property type="entry name" value="Cro/C1-type_HTH"/>
</dbReference>
<dbReference type="PANTHER" id="PTHR43236">
    <property type="entry name" value="ANTITOXIN HIGA1"/>
    <property type="match status" value="1"/>
</dbReference>
<evidence type="ECO:0000313" key="4">
    <source>
        <dbReference type="Proteomes" id="UP000295345"/>
    </source>
</evidence>
<dbReference type="Pfam" id="PF06114">
    <property type="entry name" value="Peptidase_M78"/>
    <property type="match status" value="1"/>
</dbReference>
<name>A0A4R4TBP4_9ACTN</name>
<dbReference type="Pfam" id="PF01381">
    <property type="entry name" value="HTH_3"/>
    <property type="match status" value="1"/>
</dbReference>
<dbReference type="RefSeq" id="WP_132818435.1">
    <property type="nucleotide sequence ID" value="NZ_SMKI01000132.1"/>
</dbReference>